<dbReference type="InterPro" id="IPR029151">
    <property type="entry name" value="Sensor-like_sf"/>
</dbReference>
<dbReference type="SUPFAM" id="SSF103190">
    <property type="entry name" value="Sensory domain-like"/>
    <property type="match status" value="1"/>
</dbReference>
<evidence type="ECO:0000259" key="16">
    <source>
        <dbReference type="PROSITE" id="PS50112"/>
    </source>
</evidence>
<keyword evidence="19" id="KW-1185">Reference proteome</keyword>
<dbReference type="InterPro" id="IPR003661">
    <property type="entry name" value="HisK_dim/P_dom"/>
</dbReference>
<dbReference type="InterPro" id="IPR035965">
    <property type="entry name" value="PAS-like_dom_sf"/>
</dbReference>
<evidence type="ECO:0000256" key="3">
    <source>
        <dbReference type="ARBA" id="ARBA00012438"/>
    </source>
</evidence>
<keyword evidence="4" id="KW-1003">Cell membrane</keyword>
<evidence type="ECO:0000256" key="5">
    <source>
        <dbReference type="ARBA" id="ARBA00022553"/>
    </source>
</evidence>
<evidence type="ECO:0000259" key="17">
    <source>
        <dbReference type="PROSITE" id="PS50885"/>
    </source>
</evidence>
<dbReference type="CDD" id="cd00075">
    <property type="entry name" value="HATPase"/>
    <property type="match status" value="1"/>
</dbReference>
<evidence type="ECO:0000256" key="6">
    <source>
        <dbReference type="ARBA" id="ARBA00022679"/>
    </source>
</evidence>
<evidence type="ECO:0000313" key="19">
    <source>
        <dbReference type="Proteomes" id="UP001157733"/>
    </source>
</evidence>
<dbReference type="PANTHER" id="PTHR45453">
    <property type="entry name" value="PHOSPHATE REGULON SENSOR PROTEIN PHOR"/>
    <property type="match status" value="1"/>
</dbReference>
<dbReference type="Gene3D" id="3.30.565.10">
    <property type="entry name" value="Histidine kinase-like ATPase, C-terminal domain"/>
    <property type="match status" value="1"/>
</dbReference>
<dbReference type="EC" id="2.7.13.3" evidence="3"/>
<evidence type="ECO:0000313" key="18">
    <source>
        <dbReference type="EMBL" id="CAI2719277.1"/>
    </source>
</evidence>
<dbReference type="NCBIfam" id="NF046044">
    <property type="entry name" value="PnpS"/>
    <property type="match status" value="1"/>
</dbReference>
<dbReference type="RefSeq" id="WP_282012120.1">
    <property type="nucleotide sequence ID" value="NZ_OX336137.1"/>
</dbReference>
<evidence type="ECO:0000256" key="4">
    <source>
        <dbReference type="ARBA" id="ARBA00022475"/>
    </source>
</evidence>
<reference evidence="18 19" key="1">
    <citation type="submission" date="2022-09" db="EMBL/GenBank/DDBJ databases">
        <authorList>
            <person name="Kop L."/>
        </authorList>
    </citation>
    <scope>NUCLEOTIDE SEQUENCE [LARGE SCALE GENOMIC DNA]</scope>
    <source>
        <strain evidence="18 19">347</strain>
    </source>
</reference>
<keyword evidence="10" id="KW-0067">ATP-binding</keyword>
<comment type="catalytic activity">
    <reaction evidence="1">
        <text>ATP + protein L-histidine = ADP + protein N-phospho-L-histidine.</text>
        <dbReference type="EC" id="2.7.13.3"/>
    </reaction>
</comment>
<evidence type="ECO:0000256" key="1">
    <source>
        <dbReference type="ARBA" id="ARBA00000085"/>
    </source>
</evidence>
<dbReference type="InterPro" id="IPR003594">
    <property type="entry name" value="HATPase_dom"/>
</dbReference>
<dbReference type="Gene3D" id="6.10.340.10">
    <property type="match status" value="1"/>
</dbReference>
<keyword evidence="7 14" id="KW-0812">Transmembrane</keyword>
<evidence type="ECO:0000256" key="9">
    <source>
        <dbReference type="ARBA" id="ARBA00022777"/>
    </source>
</evidence>
<evidence type="ECO:0000256" key="10">
    <source>
        <dbReference type="ARBA" id="ARBA00022840"/>
    </source>
</evidence>
<evidence type="ECO:0000256" key="11">
    <source>
        <dbReference type="ARBA" id="ARBA00022989"/>
    </source>
</evidence>
<dbReference type="PANTHER" id="PTHR45453:SF1">
    <property type="entry name" value="PHOSPHATE REGULON SENSOR PROTEIN PHOR"/>
    <property type="match status" value="1"/>
</dbReference>
<evidence type="ECO:0000259" key="15">
    <source>
        <dbReference type="PROSITE" id="PS50109"/>
    </source>
</evidence>
<dbReference type="PROSITE" id="PS50885">
    <property type="entry name" value="HAMP"/>
    <property type="match status" value="1"/>
</dbReference>
<evidence type="ECO:0000256" key="7">
    <source>
        <dbReference type="ARBA" id="ARBA00022692"/>
    </source>
</evidence>
<gene>
    <name evidence="18" type="ORF">NSPWAT_2421</name>
</gene>
<dbReference type="Pfam" id="PF00512">
    <property type="entry name" value="HisKA"/>
    <property type="match status" value="1"/>
</dbReference>
<dbReference type="SUPFAM" id="SSF55785">
    <property type="entry name" value="PYP-like sensor domain (PAS domain)"/>
    <property type="match status" value="1"/>
</dbReference>
<dbReference type="EMBL" id="OX336137">
    <property type="protein sequence ID" value="CAI2719277.1"/>
    <property type="molecule type" value="Genomic_DNA"/>
</dbReference>
<keyword evidence="9" id="KW-0418">Kinase</keyword>
<dbReference type="SMART" id="SM00388">
    <property type="entry name" value="HisKA"/>
    <property type="match status" value="1"/>
</dbReference>
<dbReference type="Pfam" id="PF02518">
    <property type="entry name" value="HATPase_c"/>
    <property type="match status" value="1"/>
</dbReference>
<dbReference type="SMART" id="SM00091">
    <property type="entry name" value="PAS"/>
    <property type="match status" value="1"/>
</dbReference>
<protein>
    <recommendedName>
        <fullName evidence="3">histidine kinase</fullName>
        <ecNumber evidence="3">2.7.13.3</ecNumber>
    </recommendedName>
</protein>
<dbReference type="Gene3D" id="1.10.287.130">
    <property type="match status" value="1"/>
</dbReference>
<keyword evidence="6 18" id="KW-0808">Transferase</keyword>
<feature type="domain" description="PAS" evidence="16">
    <location>
        <begin position="248"/>
        <end position="319"/>
    </location>
</feature>
<dbReference type="PROSITE" id="PS50112">
    <property type="entry name" value="PAS"/>
    <property type="match status" value="1"/>
</dbReference>
<evidence type="ECO:0000256" key="8">
    <source>
        <dbReference type="ARBA" id="ARBA00022741"/>
    </source>
</evidence>
<keyword evidence="11 14" id="KW-1133">Transmembrane helix</keyword>
<dbReference type="InterPro" id="IPR003660">
    <property type="entry name" value="HAMP_dom"/>
</dbReference>
<name>A0ABM9HGY4_9BACT</name>
<evidence type="ECO:0000256" key="2">
    <source>
        <dbReference type="ARBA" id="ARBA00004651"/>
    </source>
</evidence>
<dbReference type="SUPFAM" id="SSF158472">
    <property type="entry name" value="HAMP domain-like"/>
    <property type="match status" value="1"/>
</dbReference>
<keyword evidence="12" id="KW-0902">Two-component regulatory system</keyword>
<keyword evidence="13 14" id="KW-0472">Membrane</keyword>
<dbReference type="Pfam" id="PF13426">
    <property type="entry name" value="PAS_9"/>
    <property type="match status" value="1"/>
</dbReference>
<dbReference type="CDD" id="cd06225">
    <property type="entry name" value="HAMP"/>
    <property type="match status" value="1"/>
</dbReference>
<dbReference type="Gene3D" id="3.30.450.20">
    <property type="entry name" value="PAS domain"/>
    <property type="match status" value="2"/>
</dbReference>
<accession>A0ABM9HGY4</accession>
<comment type="subcellular location">
    <subcellularLocation>
        <location evidence="2">Cell membrane</location>
        <topology evidence="2">Multi-pass membrane protein</topology>
    </subcellularLocation>
</comment>
<dbReference type="CDD" id="cd00082">
    <property type="entry name" value="HisKA"/>
    <property type="match status" value="1"/>
</dbReference>
<dbReference type="InterPro" id="IPR005467">
    <property type="entry name" value="His_kinase_dom"/>
</dbReference>
<sequence>MINKTLHHQIYLSYLLLTFIALGAIGWYSLSSLQQFLYDRTFQDLEARAQLVETQTRDLFHAGKHAPLRQRADELGRAGGMRVTLITPEGNVIADSHRDPSQMDNHGTRPEVVKALKGEHGSSQRYSHTLKTELMYVAVPLRHNGQVTGVVRTALPLTVIHEMLEGITYKIALAGLVIALIATPISLLVSRRISRPLLAMKEHAERFAQGDLRSRIHVNGPQDIDNLAFALNTMAAQLDERIRTITAQRNEQEAILASMVEGVIAVDSDEAIISINQSAARFLDVRMEDAQGRSVPEVFRHSQIQDFVKRALKSVEAVESDLVLDRPDEERYLQAVGAVLKDAGDVTIGAVIVLNDVTRLRRLENMRRDFVANVSHELRTPITSIKGFVETLLSGAMQEPENAERFLRIVSNQSDRLNAIIDDLLSLSRIEQDSEKGGLVIQETELRGLLETAIQHSSRQAEEKNIRIEVDCDAALQVALNPPLFEQALVNLVDNAIKYSENDTCIRVTAQASPHQVVVSVADQGRGIPREHLPRLFERFYRVDKARSRQMGGTGLGLAIVKHIAQAHNGKVSVQSTVGEGSVFRIHVPRVEAGEPAGNA</sequence>
<dbReference type="InterPro" id="IPR000014">
    <property type="entry name" value="PAS"/>
</dbReference>
<dbReference type="InterPro" id="IPR036890">
    <property type="entry name" value="HATPase_C_sf"/>
</dbReference>
<evidence type="ECO:0000256" key="14">
    <source>
        <dbReference type="SAM" id="Phobius"/>
    </source>
</evidence>
<keyword evidence="8" id="KW-0547">Nucleotide-binding</keyword>
<dbReference type="InterPro" id="IPR050351">
    <property type="entry name" value="BphY/WalK/GraS-like"/>
</dbReference>
<dbReference type="SUPFAM" id="SSF47384">
    <property type="entry name" value="Homodimeric domain of signal transducing histidine kinase"/>
    <property type="match status" value="1"/>
</dbReference>
<feature type="domain" description="Histidine kinase" evidence="15">
    <location>
        <begin position="373"/>
        <end position="592"/>
    </location>
</feature>
<dbReference type="SMART" id="SM00304">
    <property type="entry name" value="HAMP"/>
    <property type="match status" value="1"/>
</dbReference>
<dbReference type="NCBIfam" id="TIGR00229">
    <property type="entry name" value="sensory_box"/>
    <property type="match status" value="1"/>
</dbReference>
<dbReference type="SMART" id="SM00387">
    <property type="entry name" value="HATPase_c"/>
    <property type="match status" value="1"/>
</dbReference>
<keyword evidence="5" id="KW-0597">Phosphoprotein</keyword>
<feature type="domain" description="HAMP" evidence="17">
    <location>
        <begin position="191"/>
        <end position="243"/>
    </location>
</feature>
<dbReference type="SUPFAM" id="SSF55874">
    <property type="entry name" value="ATPase domain of HSP90 chaperone/DNA topoisomerase II/histidine kinase"/>
    <property type="match status" value="1"/>
</dbReference>
<feature type="transmembrane region" description="Helical" evidence="14">
    <location>
        <begin position="171"/>
        <end position="190"/>
    </location>
</feature>
<proteinExistence type="predicted"/>
<dbReference type="Pfam" id="PF00672">
    <property type="entry name" value="HAMP"/>
    <property type="match status" value="1"/>
</dbReference>
<evidence type="ECO:0000256" key="12">
    <source>
        <dbReference type="ARBA" id="ARBA00023012"/>
    </source>
</evidence>
<dbReference type="CDD" id="cd00130">
    <property type="entry name" value="PAS"/>
    <property type="match status" value="1"/>
</dbReference>
<dbReference type="InterPro" id="IPR036097">
    <property type="entry name" value="HisK_dim/P_sf"/>
</dbReference>
<dbReference type="PROSITE" id="PS50109">
    <property type="entry name" value="HIS_KIN"/>
    <property type="match status" value="1"/>
</dbReference>
<dbReference type="GO" id="GO:0016740">
    <property type="term" value="F:transferase activity"/>
    <property type="evidence" value="ECO:0007669"/>
    <property type="project" value="UniProtKB-KW"/>
</dbReference>
<evidence type="ECO:0000256" key="13">
    <source>
        <dbReference type="ARBA" id="ARBA00023136"/>
    </source>
</evidence>
<dbReference type="InterPro" id="IPR004358">
    <property type="entry name" value="Sig_transdc_His_kin-like_C"/>
</dbReference>
<organism evidence="18 19">
    <name type="scientific">Nitrospina watsonii</name>
    <dbReference type="NCBI Taxonomy" id="1323948"/>
    <lineage>
        <taxon>Bacteria</taxon>
        <taxon>Pseudomonadati</taxon>
        <taxon>Nitrospinota/Tectimicrobiota group</taxon>
        <taxon>Nitrospinota</taxon>
        <taxon>Nitrospinia</taxon>
        <taxon>Nitrospinales</taxon>
        <taxon>Nitrospinaceae</taxon>
        <taxon>Nitrospina</taxon>
    </lineage>
</organism>
<feature type="transmembrane region" description="Helical" evidence="14">
    <location>
        <begin position="12"/>
        <end position="30"/>
    </location>
</feature>
<dbReference type="PRINTS" id="PR00344">
    <property type="entry name" value="BCTRLSENSOR"/>
</dbReference>
<dbReference type="Proteomes" id="UP001157733">
    <property type="component" value="Chromosome"/>
</dbReference>